<dbReference type="SUPFAM" id="SSF51338">
    <property type="entry name" value="Composite domain of metallo-dependent hydrolases"/>
    <property type="match status" value="1"/>
</dbReference>
<dbReference type="Gene3D" id="3.20.20.140">
    <property type="entry name" value="Metal-dependent hydrolases"/>
    <property type="match status" value="1"/>
</dbReference>
<dbReference type="InterPro" id="IPR011059">
    <property type="entry name" value="Metal-dep_hydrolase_composite"/>
</dbReference>
<dbReference type="SUPFAM" id="SSF51556">
    <property type="entry name" value="Metallo-dependent hydrolases"/>
    <property type="match status" value="1"/>
</dbReference>
<evidence type="ECO:0000313" key="3">
    <source>
        <dbReference type="Proteomes" id="UP000256257"/>
    </source>
</evidence>
<keyword evidence="2" id="KW-0378">Hydrolase</keyword>
<dbReference type="PANTHER" id="PTHR22642">
    <property type="entry name" value="IMIDAZOLONEPROPIONASE"/>
    <property type="match status" value="1"/>
</dbReference>
<keyword evidence="3" id="KW-1185">Reference proteome</keyword>
<evidence type="ECO:0000259" key="1">
    <source>
        <dbReference type="Pfam" id="PF07969"/>
    </source>
</evidence>
<protein>
    <submittedName>
        <fullName evidence="2">Amidohydrolase</fullName>
    </submittedName>
</protein>
<dbReference type="AlphaFoldDB" id="A0A3D9B9L2"/>
<feature type="domain" description="Amidohydrolase 3" evidence="1">
    <location>
        <begin position="129"/>
        <end position="636"/>
    </location>
</feature>
<proteinExistence type="predicted"/>
<accession>A0A3D9B9L2</accession>
<evidence type="ECO:0000313" key="2">
    <source>
        <dbReference type="EMBL" id="REC50395.1"/>
    </source>
</evidence>
<name>A0A3D9B9L2_9FLAO</name>
<reference evidence="2 3" key="1">
    <citation type="submission" date="2018-06" db="EMBL/GenBank/DDBJ databases">
        <title>Novel Chryseobacterium species.</title>
        <authorList>
            <person name="Newman J."/>
            <person name="Hugo C."/>
            <person name="Oosthuizen L."/>
            <person name="Charimba G."/>
        </authorList>
    </citation>
    <scope>NUCLEOTIDE SEQUENCE [LARGE SCALE GENOMIC DNA]</scope>
    <source>
        <strain evidence="2 3">7_F195</strain>
    </source>
</reference>
<organism evidence="2 3">
    <name type="scientific">Chryseobacterium pennipullorum</name>
    <dbReference type="NCBI Taxonomy" id="2258963"/>
    <lineage>
        <taxon>Bacteria</taxon>
        <taxon>Pseudomonadati</taxon>
        <taxon>Bacteroidota</taxon>
        <taxon>Flavobacteriia</taxon>
        <taxon>Flavobacteriales</taxon>
        <taxon>Weeksellaceae</taxon>
        <taxon>Chryseobacterium group</taxon>
        <taxon>Chryseobacterium</taxon>
    </lineage>
</organism>
<dbReference type="InterPro" id="IPR013108">
    <property type="entry name" value="Amidohydro_3"/>
</dbReference>
<dbReference type="Gene3D" id="3.10.310.70">
    <property type="match status" value="1"/>
</dbReference>
<dbReference type="CDD" id="cd01300">
    <property type="entry name" value="YtcJ_like"/>
    <property type="match status" value="1"/>
</dbReference>
<sequence>MKNKKNKLKLNKHFNPIIFMEKSHPHSHGCTHCACNNPVLKILKEELFSPENLAKMKPFSGAKIKAKPQPIMISGGTIRPMIGGSTDVVEAIGIADGHVVATGDKKTVKKIMDQKFPGYQKKELSGTQTLLPGLIEPHVHMVPTAMMADWLDVSPFNGQDLQPIYDLTSVGAIVNNNIPKIPGYVILGRGLDPSLMPFVVKADGTKELQTIDNTVLDSINDQEPIMLLSASMHTLYLNTKALQHVYQHSDTLKNQYKSADEYILATRGQLQESPEMTPALKVVMVQIIAMSIHINKYLTELFQLANSRGVTFMYDAGLNKGFEKLLSLYFKTHHEWVRTGGAYICSSQEEADQLDAYTEPDRYKPVYYGHVKVVSDGSNQGLTGYQSTPYLCDPANNTGIFNFPQNGIPAHTIPPGYNTLINTVVARKGWPLMVHANGDQAVTFAINAYQRTLAQYRGPELRNRIEHCSLLTADQITNMVQMGVSPSFLIGHVGYWGYAFKKVIFGEKAQMLDLCGSTLAVGMRITLHSDNEVSPLGPLRMMEQSVTRIMEKKTTSIEVLNSSECLTPEQALIAVTYDAAWQCYADKWVGSLDKGLFADFVILGQDPLSLKTQSSQYMKMRNIPVLETWVGGIAVYENQNVKTKTEKV</sequence>
<comment type="caution">
    <text evidence="2">The sequence shown here is derived from an EMBL/GenBank/DDBJ whole genome shotgun (WGS) entry which is preliminary data.</text>
</comment>
<dbReference type="InterPro" id="IPR033932">
    <property type="entry name" value="YtcJ-like"/>
</dbReference>
<dbReference type="Gene3D" id="2.30.40.10">
    <property type="entry name" value="Urease, subunit C, domain 1"/>
    <property type="match status" value="1"/>
</dbReference>
<dbReference type="Pfam" id="PF07969">
    <property type="entry name" value="Amidohydro_3"/>
    <property type="match status" value="1"/>
</dbReference>
<gene>
    <name evidence="2" type="ORF">DRF67_02380</name>
</gene>
<dbReference type="PANTHER" id="PTHR22642:SF2">
    <property type="entry name" value="PROTEIN LONG AFTER FAR-RED 3"/>
    <property type="match status" value="1"/>
</dbReference>
<dbReference type="InterPro" id="IPR032466">
    <property type="entry name" value="Metal_Hydrolase"/>
</dbReference>
<dbReference type="EMBL" id="QNVV01000001">
    <property type="protein sequence ID" value="REC50395.1"/>
    <property type="molecule type" value="Genomic_DNA"/>
</dbReference>
<dbReference type="GO" id="GO:0016810">
    <property type="term" value="F:hydrolase activity, acting on carbon-nitrogen (but not peptide) bonds"/>
    <property type="evidence" value="ECO:0007669"/>
    <property type="project" value="InterPro"/>
</dbReference>
<dbReference type="Proteomes" id="UP000256257">
    <property type="component" value="Unassembled WGS sequence"/>
</dbReference>